<feature type="region of interest" description="Disordered" evidence="5">
    <location>
        <begin position="117"/>
        <end position="138"/>
    </location>
</feature>
<keyword evidence="3" id="KW-0238">DNA-binding</keyword>
<evidence type="ECO:0000256" key="2">
    <source>
        <dbReference type="ARBA" id="ARBA00023082"/>
    </source>
</evidence>
<evidence type="ECO:0000259" key="6">
    <source>
        <dbReference type="Pfam" id="PF04542"/>
    </source>
</evidence>
<dbReference type="Proteomes" id="UP000002139">
    <property type="component" value="Chromosome"/>
</dbReference>
<feature type="domain" description="RNA polymerase sigma-70 region 2" evidence="6">
    <location>
        <begin position="60"/>
        <end position="122"/>
    </location>
</feature>
<evidence type="ECO:0000256" key="3">
    <source>
        <dbReference type="ARBA" id="ARBA00023125"/>
    </source>
</evidence>
<organism evidence="7 8">
    <name type="scientific">Sorangium cellulosum (strain So ce56)</name>
    <name type="common">Polyangium cellulosum (strain So ce56)</name>
    <dbReference type="NCBI Taxonomy" id="448385"/>
    <lineage>
        <taxon>Bacteria</taxon>
        <taxon>Pseudomonadati</taxon>
        <taxon>Myxococcota</taxon>
        <taxon>Polyangia</taxon>
        <taxon>Polyangiales</taxon>
        <taxon>Polyangiaceae</taxon>
        <taxon>Sorangium</taxon>
    </lineage>
</organism>
<dbReference type="GO" id="GO:0016987">
    <property type="term" value="F:sigma factor activity"/>
    <property type="evidence" value="ECO:0007669"/>
    <property type="project" value="UniProtKB-KW"/>
</dbReference>
<dbReference type="Pfam" id="PF04542">
    <property type="entry name" value="Sigma70_r2"/>
    <property type="match status" value="1"/>
</dbReference>
<reference evidence="7 8" key="1">
    <citation type="journal article" date="2007" name="Nat. Biotechnol.">
        <title>Complete genome sequence of the myxobacterium Sorangium cellulosum.</title>
        <authorList>
            <person name="Schneiker S."/>
            <person name="Perlova O."/>
            <person name="Kaiser O."/>
            <person name="Gerth K."/>
            <person name="Alici A."/>
            <person name="Altmeyer M.O."/>
            <person name="Bartels D."/>
            <person name="Bekel T."/>
            <person name="Beyer S."/>
            <person name="Bode E."/>
            <person name="Bode H.B."/>
            <person name="Bolten C.J."/>
            <person name="Choudhuri J.V."/>
            <person name="Doss S."/>
            <person name="Elnakady Y.A."/>
            <person name="Frank B."/>
            <person name="Gaigalat L."/>
            <person name="Goesmann A."/>
            <person name="Groeger C."/>
            <person name="Gross F."/>
            <person name="Jelsbak L."/>
            <person name="Jelsbak L."/>
            <person name="Kalinowski J."/>
            <person name="Kegler C."/>
            <person name="Knauber T."/>
            <person name="Konietzny S."/>
            <person name="Kopp M."/>
            <person name="Krause L."/>
            <person name="Krug D."/>
            <person name="Linke B."/>
            <person name="Mahmud T."/>
            <person name="Martinez-Arias R."/>
            <person name="McHardy A.C."/>
            <person name="Merai M."/>
            <person name="Meyer F."/>
            <person name="Mormann S."/>
            <person name="Munoz-Dorado J."/>
            <person name="Perez J."/>
            <person name="Pradella S."/>
            <person name="Rachid S."/>
            <person name="Raddatz G."/>
            <person name="Rosenau F."/>
            <person name="Rueckert C."/>
            <person name="Sasse F."/>
            <person name="Scharfe M."/>
            <person name="Schuster S.C."/>
            <person name="Suen G."/>
            <person name="Treuner-Lange A."/>
            <person name="Velicer G.J."/>
            <person name="Vorholter F.-J."/>
            <person name="Weissman K.J."/>
            <person name="Welch R.D."/>
            <person name="Wenzel S.C."/>
            <person name="Whitworth D.E."/>
            <person name="Wilhelm S."/>
            <person name="Wittmann C."/>
            <person name="Bloecker H."/>
            <person name="Puehler A."/>
            <person name="Mueller R."/>
        </authorList>
    </citation>
    <scope>NUCLEOTIDE SEQUENCE [LARGE SCALE GENOMIC DNA]</scope>
    <source>
        <strain evidence="8">So ce56</strain>
    </source>
</reference>
<dbReference type="HOGENOM" id="CLU_1516326_0_0_7"/>
<dbReference type="GO" id="GO:0003677">
    <property type="term" value="F:DNA binding"/>
    <property type="evidence" value="ECO:0007669"/>
    <property type="project" value="UniProtKB-KW"/>
</dbReference>
<dbReference type="Gene3D" id="1.10.1740.10">
    <property type="match status" value="1"/>
</dbReference>
<keyword evidence="2" id="KW-0731">Sigma factor</keyword>
<dbReference type="EMBL" id="AM746676">
    <property type="protein sequence ID" value="CAN92514.1"/>
    <property type="molecule type" value="Genomic_DNA"/>
</dbReference>
<dbReference type="GO" id="GO:0006352">
    <property type="term" value="P:DNA-templated transcription initiation"/>
    <property type="evidence" value="ECO:0007669"/>
    <property type="project" value="InterPro"/>
</dbReference>
<evidence type="ECO:0000256" key="1">
    <source>
        <dbReference type="ARBA" id="ARBA00023015"/>
    </source>
</evidence>
<dbReference type="NCBIfam" id="TIGR02937">
    <property type="entry name" value="sigma70-ECF"/>
    <property type="match status" value="1"/>
</dbReference>
<dbReference type="PANTHER" id="PTHR43133">
    <property type="entry name" value="RNA POLYMERASE ECF-TYPE SIGMA FACTO"/>
    <property type="match status" value="1"/>
</dbReference>
<evidence type="ECO:0000256" key="4">
    <source>
        <dbReference type="ARBA" id="ARBA00023163"/>
    </source>
</evidence>
<proteinExistence type="predicted"/>
<dbReference type="SUPFAM" id="SSF88946">
    <property type="entry name" value="Sigma2 domain of RNA polymerase sigma factors"/>
    <property type="match status" value="1"/>
</dbReference>
<dbReference type="InterPro" id="IPR039425">
    <property type="entry name" value="RNA_pol_sigma-70-like"/>
</dbReference>
<dbReference type="InterPro" id="IPR014284">
    <property type="entry name" value="RNA_pol_sigma-70_dom"/>
</dbReference>
<keyword evidence="8" id="KW-1185">Reference proteome</keyword>
<protein>
    <submittedName>
        <fullName evidence="7">ECF-family RNA polymerase sigma factor</fullName>
    </submittedName>
</protein>
<evidence type="ECO:0000313" key="8">
    <source>
        <dbReference type="Proteomes" id="UP000002139"/>
    </source>
</evidence>
<sequence length="208" mass="22912">MLERSSRAAVRARIARAPTAPAAEHPAPLEPRARSLLNASMRRLADGDRAAFEPVYAALWPAIGAFCRRMLGGGADAEDAAQQALLKVFDRASSFDPDGDALTWALAIATWECRTTRRRRSRSREAPDEHVPSIAADVPTPEEAAIARDLDDAAREVLGTLAEADRETLRATLLEVDRDPSVSSAALRKRRERAFARLREAWRRIYGT</sequence>
<evidence type="ECO:0000256" key="5">
    <source>
        <dbReference type="SAM" id="MobiDB-lite"/>
    </source>
</evidence>
<dbReference type="InterPro" id="IPR007627">
    <property type="entry name" value="RNA_pol_sigma70_r2"/>
</dbReference>
<dbReference type="STRING" id="448385.sce2355"/>
<dbReference type="InterPro" id="IPR013325">
    <property type="entry name" value="RNA_pol_sigma_r2"/>
</dbReference>
<keyword evidence="4" id="KW-0804">Transcription</keyword>
<evidence type="ECO:0000313" key="7">
    <source>
        <dbReference type="EMBL" id="CAN92514.1"/>
    </source>
</evidence>
<gene>
    <name evidence="7" type="ordered locus">sce2355</name>
</gene>
<dbReference type="BioCyc" id="SCEL448385:SCE_RS12075-MONOMER"/>
<dbReference type="AlphaFoldDB" id="A9G1I5"/>
<dbReference type="eggNOG" id="COG1595">
    <property type="taxonomic scope" value="Bacteria"/>
</dbReference>
<name>A9G1I5_SORC5</name>
<dbReference type="PANTHER" id="PTHR43133:SF8">
    <property type="entry name" value="RNA POLYMERASE SIGMA FACTOR HI_1459-RELATED"/>
    <property type="match status" value="1"/>
</dbReference>
<keyword evidence="1" id="KW-0805">Transcription regulation</keyword>
<accession>A9G1I5</accession>
<dbReference type="KEGG" id="scl:sce2355"/>